<evidence type="ECO:0000313" key="7">
    <source>
        <dbReference type="Proteomes" id="UP000256977"/>
    </source>
</evidence>
<organism evidence="6 7">
    <name type="scientific">Cohnella phaseoli</name>
    <dbReference type="NCBI Taxonomy" id="456490"/>
    <lineage>
        <taxon>Bacteria</taxon>
        <taxon>Bacillati</taxon>
        <taxon>Bacillota</taxon>
        <taxon>Bacilli</taxon>
        <taxon>Bacillales</taxon>
        <taxon>Paenibacillaceae</taxon>
        <taxon>Cohnella</taxon>
    </lineage>
</organism>
<dbReference type="InterPro" id="IPR011032">
    <property type="entry name" value="GroES-like_sf"/>
</dbReference>
<dbReference type="PROSITE" id="PS00059">
    <property type="entry name" value="ADH_ZINC"/>
    <property type="match status" value="1"/>
</dbReference>
<keyword evidence="1 4" id="KW-0479">Metal-binding</keyword>
<dbReference type="Gene3D" id="3.90.180.10">
    <property type="entry name" value="Medium-chain alcohol dehydrogenases, catalytic domain"/>
    <property type="match status" value="1"/>
</dbReference>
<evidence type="ECO:0000256" key="4">
    <source>
        <dbReference type="RuleBase" id="RU361277"/>
    </source>
</evidence>
<evidence type="ECO:0000256" key="3">
    <source>
        <dbReference type="ARBA" id="ARBA00023002"/>
    </source>
</evidence>
<dbReference type="InterPro" id="IPR013154">
    <property type="entry name" value="ADH-like_N"/>
</dbReference>
<dbReference type="Pfam" id="PF00107">
    <property type="entry name" value="ADH_zinc_N"/>
    <property type="match status" value="1"/>
</dbReference>
<dbReference type="InterPro" id="IPR020843">
    <property type="entry name" value="ER"/>
</dbReference>
<dbReference type="PANTHER" id="PTHR43401">
    <property type="entry name" value="L-THREONINE 3-DEHYDROGENASE"/>
    <property type="match status" value="1"/>
</dbReference>
<accession>A0A3D9JR48</accession>
<keyword evidence="7" id="KW-1185">Reference proteome</keyword>
<dbReference type="Gene3D" id="3.40.50.720">
    <property type="entry name" value="NAD(P)-binding Rossmann-like Domain"/>
    <property type="match status" value="1"/>
</dbReference>
<comment type="cofactor">
    <cofactor evidence="4">
        <name>Zn(2+)</name>
        <dbReference type="ChEBI" id="CHEBI:29105"/>
    </cofactor>
</comment>
<dbReference type="EMBL" id="QRDZ01000012">
    <property type="protein sequence ID" value="RED76430.1"/>
    <property type="molecule type" value="Genomic_DNA"/>
</dbReference>
<dbReference type="InterPro" id="IPR002328">
    <property type="entry name" value="ADH_Zn_CS"/>
</dbReference>
<dbReference type="Pfam" id="PF08240">
    <property type="entry name" value="ADH_N"/>
    <property type="match status" value="1"/>
</dbReference>
<dbReference type="RefSeq" id="WP_116061717.1">
    <property type="nucleotide sequence ID" value="NZ_QRDZ01000012.1"/>
</dbReference>
<dbReference type="AlphaFoldDB" id="A0A3D9JR48"/>
<keyword evidence="2 4" id="KW-0862">Zinc</keyword>
<evidence type="ECO:0000313" key="6">
    <source>
        <dbReference type="EMBL" id="RED76430.1"/>
    </source>
</evidence>
<comment type="similarity">
    <text evidence="4">Belongs to the zinc-containing alcohol dehydrogenase family.</text>
</comment>
<evidence type="ECO:0000256" key="1">
    <source>
        <dbReference type="ARBA" id="ARBA00022723"/>
    </source>
</evidence>
<dbReference type="InterPro" id="IPR013149">
    <property type="entry name" value="ADH-like_C"/>
</dbReference>
<comment type="caution">
    <text evidence="6">The sequence shown here is derived from an EMBL/GenBank/DDBJ whole genome shotgun (WGS) entry which is preliminary data.</text>
</comment>
<evidence type="ECO:0000259" key="5">
    <source>
        <dbReference type="SMART" id="SM00829"/>
    </source>
</evidence>
<gene>
    <name evidence="6" type="ORF">DFP98_112148</name>
</gene>
<dbReference type="SMART" id="SM00829">
    <property type="entry name" value="PKS_ER"/>
    <property type="match status" value="1"/>
</dbReference>
<evidence type="ECO:0000256" key="2">
    <source>
        <dbReference type="ARBA" id="ARBA00022833"/>
    </source>
</evidence>
<dbReference type="GO" id="GO:0016491">
    <property type="term" value="F:oxidoreductase activity"/>
    <property type="evidence" value="ECO:0007669"/>
    <property type="project" value="UniProtKB-KW"/>
</dbReference>
<dbReference type="OrthoDB" id="9777057at2"/>
<dbReference type="Proteomes" id="UP000256977">
    <property type="component" value="Unassembled WGS sequence"/>
</dbReference>
<keyword evidence="3" id="KW-0560">Oxidoreductase</keyword>
<dbReference type="InterPro" id="IPR050129">
    <property type="entry name" value="Zn_alcohol_dh"/>
</dbReference>
<feature type="domain" description="Enoyl reductase (ER)" evidence="5">
    <location>
        <begin position="8"/>
        <end position="344"/>
    </location>
</feature>
<proteinExistence type="inferred from homology"/>
<dbReference type="SUPFAM" id="SSF51735">
    <property type="entry name" value="NAD(P)-binding Rossmann-fold domains"/>
    <property type="match status" value="1"/>
</dbReference>
<dbReference type="SUPFAM" id="SSF50129">
    <property type="entry name" value="GroES-like"/>
    <property type="match status" value="1"/>
</dbReference>
<name>A0A3D9JR48_9BACL</name>
<dbReference type="InterPro" id="IPR036291">
    <property type="entry name" value="NAD(P)-bd_dom_sf"/>
</dbReference>
<reference evidence="6 7" key="1">
    <citation type="submission" date="2018-07" db="EMBL/GenBank/DDBJ databases">
        <title>Genomic Encyclopedia of Type Strains, Phase III (KMG-III): the genomes of soil and plant-associated and newly described type strains.</title>
        <authorList>
            <person name="Whitman W."/>
        </authorList>
    </citation>
    <scope>NUCLEOTIDE SEQUENCE [LARGE SCALE GENOMIC DNA]</scope>
    <source>
        <strain evidence="6 7">CECT 7287</strain>
    </source>
</reference>
<dbReference type="PANTHER" id="PTHR43401:SF2">
    <property type="entry name" value="L-THREONINE 3-DEHYDROGENASE"/>
    <property type="match status" value="1"/>
</dbReference>
<dbReference type="GO" id="GO:0008270">
    <property type="term" value="F:zinc ion binding"/>
    <property type="evidence" value="ECO:0007669"/>
    <property type="project" value="InterPro"/>
</dbReference>
<dbReference type="PRINTS" id="PR00420">
    <property type="entry name" value="RNGMNOXGNASE"/>
</dbReference>
<sequence>MQALRMFGPGDVRVVQVTVPDIGDHEVLVKVKSVGICGTDLRIIRNGITGVGPQTPRTLGHEIGGIIAEVGRSVKNYRKGMRVGIAPNFGCGICDCCIRGDQHLCARYEALGIQMDGGFAEYVRIPEQAVRFGNLVELPETISFDAAAINEPLSCVYNGIIQCPIAVGDDVLIIGAGPIGMMYAQMAKMCGAARVILTNRSPERLAIAKRIDDSFLTAPAEEIRERIGQWTDGRGVDVCVTANASPEAQQLAVELVGLNGKINFFGGLPKASEQVTLNTNAIHYKQLSVTGSTKANNHHFRKTLQFIGSGILKAELLVSAKYAIGQAEEAIQYAMSSQGVKTLIAFD</sequence>
<protein>
    <submittedName>
        <fullName evidence="6">L-iditol 2-dehydrogenase</fullName>
    </submittedName>
</protein>